<dbReference type="PANTHER" id="PTHR13227">
    <property type="entry name" value="EUKARYOTIC TRANSLATION INITIATION FACTOR 2A"/>
    <property type="match status" value="1"/>
</dbReference>
<evidence type="ECO:0000256" key="9">
    <source>
        <dbReference type="SAM" id="MobiDB-lite"/>
    </source>
</evidence>
<comment type="similarity">
    <text evidence="1 8">Belongs to the WD repeat EIF2A family.</text>
</comment>
<dbReference type="GO" id="GO:0000049">
    <property type="term" value="F:tRNA binding"/>
    <property type="evidence" value="ECO:0007669"/>
    <property type="project" value="UniProtKB-UniRule"/>
</dbReference>
<protein>
    <recommendedName>
        <fullName evidence="2 8">Eukaryotic translation initiation factor 2A</fullName>
        <shortName evidence="8">eIF-2A</shortName>
    </recommendedName>
</protein>
<evidence type="ECO:0000256" key="3">
    <source>
        <dbReference type="ARBA" id="ARBA00022540"/>
    </source>
</evidence>
<proteinExistence type="inferred from homology"/>
<feature type="compositionally biased region" description="Low complexity" evidence="9">
    <location>
        <begin position="481"/>
        <end position="493"/>
    </location>
</feature>
<keyword evidence="4" id="KW-0853">WD repeat</keyword>
<sequence>MSALTQLFFRSPKNVGIIQGTPSYEALSNFDEYNNELRNAQYSPNGNYFAFTQPSFVTVVNPNDGSIVSKIELKDCFDIHFSPEGSFISTWEKPVKQESGNYQDNVKIFNVISGELIGQYSSKDQSGWKPDFTADEKIIARIFNNEIRFYEVNKSLNFNKHWSVLKIENVQSFKLSPGKNPTIATFVPDKKGRPANVSVWNITAGIKSPICSKTFFKADSCKLAWNSLGTALLALASTDVDSSNKSYYGENNLYLLGIAGSYDSRITLDKEGPIHDITWSPSAREFGVIYGFMPAQTSFFDARGNLVKTLPPSPRNTILYSPHAKYVLVAGFGNLQGTVDIYDRLDKFNKVATFEASNTSVCQWSPDGRYILTATTSPRLRVDNGIKIWYASGKLVYNRDFKEVNAVTWRPRPLEMFPAIRGLDENPAPHQSAIDYVLANPTKSTAGASKPKGAYRPPHARGNGAAAAPTQSLYQRELNSSMGSLSMNGSSSSIGSTATGAFKARPRERVVPGAQPVVEKESKAAAKNRKKREAKKAAAAAVDPSEKPASPAPKEEEELIAGGVQSLEEKKIRALLKKLRAIEQLKMKQAGGESLEDTQILKIKTEGKVRGELEALGWIEE</sequence>
<reference evidence="11" key="1">
    <citation type="journal article" date="2021" name="Open Biol.">
        <title>Shared evolutionary footprints suggest mitochondrial oxidative damage underlies multiple complex I losses in fungi.</title>
        <authorList>
            <person name="Schikora-Tamarit M.A."/>
            <person name="Marcet-Houben M."/>
            <person name="Nosek J."/>
            <person name="Gabaldon T."/>
        </authorList>
    </citation>
    <scope>NUCLEOTIDE SEQUENCE</scope>
    <source>
        <strain evidence="11">CBS2887</strain>
    </source>
</reference>
<dbReference type="EMBL" id="JAEUBG010005007">
    <property type="protein sequence ID" value="KAH3679209.1"/>
    <property type="molecule type" value="Genomic_DNA"/>
</dbReference>
<dbReference type="GO" id="GO:0022627">
    <property type="term" value="C:cytosolic small ribosomal subunit"/>
    <property type="evidence" value="ECO:0007669"/>
    <property type="project" value="TreeGrafter"/>
</dbReference>
<comment type="function">
    <text evidence="8">Functions in the early steps of protein synthesis of a small number of specific mRNAs. Acts by directing the binding of methionyl-tRNAi to 40S ribosomal subunits. In contrast to the eIF-2 complex, it binds methionyl-tRNAi to 40S subunits in a codon-dependent manner, whereas the eIF-2 complex binds methionyl-tRNAi to 40S subunits in a GTP-dependent manner.</text>
</comment>
<dbReference type="Pfam" id="PF08662">
    <property type="entry name" value="eIF2A"/>
    <property type="match status" value="1"/>
</dbReference>
<feature type="region of interest" description="Disordered" evidence="9">
    <location>
        <begin position="481"/>
        <end position="561"/>
    </location>
</feature>
<accession>A0A9P8PXP9</accession>
<evidence type="ECO:0000313" key="11">
    <source>
        <dbReference type="EMBL" id="KAH3679209.1"/>
    </source>
</evidence>
<dbReference type="PIRSF" id="PIRSF017222">
    <property type="entry name" value="eIF2A"/>
    <property type="match status" value="1"/>
</dbReference>
<dbReference type="InterPro" id="IPR011387">
    <property type="entry name" value="TIF2A"/>
</dbReference>
<keyword evidence="3 8" id="KW-0396">Initiation factor</keyword>
<dbReference type="AlphaFoldDB" id="A0A9P8PXP9"/>
<evidence type="ECO:0000259" key="10">
    <source>
        <dbReference type="Pfam" id="PF08662"/>
    </source>
</evidence>
<dbReference type="Gene3D" id="2.130.10.10">
    <property type="entry name" value="YVTN repeat-like/Quinoprotein amine dehydrogenase"/>
    <property type="match status" value="2"/>
</dbReference>
<dbReference type="GO" id="GO:0006417">
    <property type="term" value="P:regulation of translation"/>
    <property type="evidence" value="ECO:0007669"/>
    <property type="project" value="UniProtKB-KW"/>
</dbReference>
<dbReference type="InterPro" id="IPR013979">
    <property type="entry name" value="TIF_beta_prop-like"/>
</dbReference>
<reference evidence="11" key="2">
    <citation type="submission" date="2021-01" db="EMBL/GenBank/DDBJ databases">
        <authorList>
            <person name="Schikora-Tamarit M.A."/>
        </authorList>
    </citation>
    <scope>NUCLEOTIDE SEQUENCE</scope>
    <source>
        <strain evidence="11">CBS2887</strain>
    </source>
</reference>
<feature type="region of interest" description="Disordered" evidence="9">
    <location>
        <begin position="443"/>
        <end position="469"/>
    </location>
</feature>
<keyword evidence="6 8" id="KW-0810">Translation regulation</keyword>
<evidence type="ECO:0000256" key="4">
    <source>
        <dbReference type="ARBA" id="ARBA00022574"/>
    </source>
</evidence>
<evidence type="ECO:0000256" key="7">
    <source>
        <dbReference type="ARBA" id="ARBA00022917"/>
    </source>
</evidence>
<feature type="domain" description="Translation initiation factor beta propellor-like" evidence="10">
    <location>
        <begin position="213"/>
        <end position="404"/>
    </location>
</feature>
<dbReference type="Proteomes" id="UP000774326">
    <property type="component" value="Unassembled WGS sequence"/>
</dbReference>
<evidence type="ECO:0000256" key="1">
    <source>
        <dbReference type="ARBA" id="ARBA00009573"/>
    </source>
</evidence>
<comment type="caution">
    <text evidence="11">The sequence shown here is derived from an EMBL/GenBank/DDBJ whole genome shotgun (WGS) entry which is preliminary data.</text>
</comment>
<evidence type="ECO:0000313" key="12">
    <source>
        <dbReference type="Proteomes" id="UP000774326"/>
    </source>
</evidence>
<dbReference type="GO" id="GO:0043022">
    <property type="term" value="F:ribosome binding"/>
    <property type="evidence" value="ECO:0007669"/>
    <property type="project" value="UniProtKB-UniRule"/>
</dbReference>
<dbReference type="FunFam" id="2.130.10.10:FF:000596">
    <property type="entry name" value="Eukaryotic translation initiation factor 2A"/>
    <property type="match status" value="1"/>
</dbReference>
<evidence type="ECO:0000256" key="8">
    <source>
        <dbReference type="PIRNR" id="PIRNR017222"/>
    </source>
</evidence>
<evidence type="ECO:0000256" key="2">
    <source>
        <dbReference type="ARBA" id="ARBA00013819"/>
    </source>
</evidence>
<dbReference type="PANTHER" id="PTHR13227:SF0">
    <property type="entry name" value="EUKARYOTIC TRANSLATION INITIATION FACTOR 2A"/>
    <property type="match status" value="1"/>
</dbReference>
<organism evidence="11 12">
    <name type="scientific">Wickerhamomyces pijperi</name>
    <name type="common">Yeast</name>
    <name type="synonym">Pichia pijperi</name>
    <dbReference type="NCBI Taxonomy" id="599730"/>
    <lineage>
        <taxon>Eukaryota</taxon>
        <taxon>Fungi</taxon>
        <taxon>Dikarya</taxon>
        <taxon>Ascomycota</taxon>
        <taxon>Saccharomycotina</taxon>
        <taxon>Saccharomycetes</taxon>
        <taxon>Phaffomycetales</taxon>
        <taxon>Wickerhamomycetaceae</taxon>
        <taxon>Wickerhamomyces</taxon>
    </lineage>
</organism>
<dbReference type="GO" id="GO:0003743">
    <property type="term" value="F:translation initiation factor activity"/>
    <property type="evidence" value="ECO:0007669"/>
    <property type="project" value="UniProtKB-UniRule"/>
</dbReference>
<dbReference type="SUPFAM" id="SSF82171">
    <property type="entry name" value="DPP6 N-terminal domain-like"/>
    <property type="match status" value="1"/>
</dbReference>
<keyword evidence="7 8" id="KW-0648">Protein biosynthesis</keyword>
<dbReference type="OrthoDB" id="2194683at2759"/>
<dbReference type="GO" id="GO:0003729">
    <property type="term" value="F:mRNA binding"/>
    <property type="evidence" value="ECO:0007669"/>
    <property type="project" value="TreeGrafter"/>
</dbReference>
<gene>
    <name evidence="11" type="ORF">WICPIJ_008678</name>
</gene>
<dbReference type="InterPro" id="IPR015943">
    <property type="entry name" value="WD40/YVTN_repeat-like_dom_sf"/>
</dbReference>
<keyword evidence="5" id="KW-0677">Repeat</keyword>
<keyword evidence="12" id="KW-1185">Reference proteome</keyword>
<evidence type="ECO:0000256" key="5">
    <source>
        <dbReference type="ARBA" id="ARBA00022737"/>
    </source>
</evidence>
<evidence type="ECO:0000256" key="6">
    <source>
        <dbReference type="ARBA" id="ARBA00022845"/>
    </source>
</evidence>
<name>A0A9P8PXP9_WICPI</name>